<reference evidence="4 5" key="1">
    <citation type="submission" date="2020-03" db="EMBL/GenBank/DDBJ databases">
        <title>Genomic Encyclopedia of Type Strains, Phase IV (KMG-IV): sequencing the most valuable type-strain genomes for metagenomic binning, comparative biology and taxonomic classification.</title>
        <authorList>
            <person name="Goeker M."/>
        </authorList>
    </citation>
    <scope>NUCLEOTIDE SEQUENCE [LARGE SCALE GENOMIC DNA]</scope>
    <source>
        <strain evidence="4 5">DSM 5718</strain>
    </source>
</reference>
<comment type="caution">
    <text evidence="4">The sequence shown here is derived from an EMBL/GenBank/DDBJ whole genome shotgun (WGS) entry which is preliminary data.</text>
</comment>
<keyword evidence="5" id="KW-1185">Reference proteome</keyword>
<keyword evidence="2" id="KW-0175">Coiled coil</keyword>
<accession>A0A846MNC3</accession>
<name>A0A846MNC3_9BACT</name>
<dbReference type="GO" id="GO:0016791">
    <property type="term" value="F:phosphatase activity"/>
    <property type="evidence" value="ECO:0007669"/>
    <property type="project" value="TreeGrafter"/>
</dbReference>
<dbReference type="InterPro" id="IPR052016">
    <property type="entry name" value="Bact_Sigma-Reg"/>
</dbReference>
<organism evidence="4 5">
    <name type="scientific">Thermonema lapsum</name>
    <dbReference type="NCBI Taxonomy" id="28195"/>
    <lineage>
        <taxon>Bacteria</taxon>
        <taxon>Pseudomonadati</taxon>
        <taxon>Bacteroidota</taxon>
        <taxon>Cytophagia</taxon>
        <taxon>Cytophagales</taxon>
        <taxon>Thermonemataceae</taxon>
        <taxon>Thermonema</taxon>
    </lineage>
</organism>
<proteinExistence type="predicted"/>
<dbReference type="PANTHER" id="PTHR43156">
    <property type="entry name" value="STAGE II SPORULATION PROTEIN E-RELATED"/>
    <property type="match status" value="1"/>
</dbReference>
<feature type="coiled-coil region" evidence="2">
    <location>
        <begin position="123"/>
        <end position="175"/>
    </location>
</feature>
<protein>
    <submittedName>
        <fullName evidence="4">Serine phosphatase RsbU (Regulator of sigma subunit)</fullName>
    </submittedName>
</protein>
<evidence type="ECO:0000256" key="1">
    <source>
        <dbReference type="ARBA" id="ARBA00022801"/>
    </source>
</evidence>
<dbReference type="InterPro" id="IPR036457">
    <property type="entry name" value="PPM-type-like_dom_sf"/>
</dbReference>
<dbReference type="AlphaFoldDB" id="A0A846MNC3"/>
<dbReference type="Gene3D" id="3.60.40.10">
    <property type="entry name" value="PPM-type phosphatase domain"/>
    <property type="match status" value="1"/>
</dbReference>
<dbReference type="RefSeq" id="WP_166918332.1">
    <property type="nucleotide sequence ID" value="NZ_JAASRN010000001.1"/>
</dbReference>
<dbReference type="EMBL" id="JAASRN010000001">
    <property type="protein sequence ID" value="NIK73053.1"/>
    <property type="molecule type" value="Genomic_DNA"/>
</dbReference>
<feature type="domain" description="PPM-type phosphatase" evidence="3">
    <location>
        <begin position="195"/>
        <end position="423"/>
    </location>
</feature>
<sequence>MEKKSTYSHLEHLLKHTHKAYYSSGILFKTDGSIVEVTPDLQACLQKAVSIYDADPFIGSLQSIFEHLTPGDAPIFFPRVETTHLGKEKGIYDYSFHAEWVEGEPLILCTITDTSDQNYYLFQVQNERNRALIEKELQELQKTKEQQKENIRKKIEEIQQQKNLAEAEKRKIIESLNYAQRIQEALLPSQQTLQQMPFPFFVFWQPCDLISGDFYYLHYSKDFTYIILGDCTGHGVPGGILTSIGIMALRQALLLNPDIPPHQLIQLIDENIHSLFDHTQNSSPDKVVRDGMELAVLRIHQSEQYIEYAGAGIPLYLLHAGKVSMIRPQQAGISSIFNNGTGYQSERIPYTQGTELFLSSDGYIDQIGSEANCRFKRRRFVKLIERLFGKPFNEHKDYIKEAFFQWKGIQPQTDDVLVLGVQLS</sequence>
<dbReference type="PANTHER" id="PTHR43156:SF9">
    <property type="entry name" value="HAMP DOMAIN-CONTAINING PROTEIN"/>
    <property type="match status" value="1"/>
</dbReference>
<evidence type="ECO:0000313" key="4">
    <source>
        <dbReference type="EMBL" id="NIK73053.1"/>
    </source>
</evidence>
<evidence type="ECO:0000313" key="5">
    <source>
        <dbReference type="Proteomes" id="UP000537126"/>
    </source>
</evidence>
<dbReference type="Proteomes" id="UP000537126">
    <property type="component" value="Unassembled WGS sequence"/>
</dbReference>
<gene>
    <name evidence="4" type="ORF">FHS56_000539</name>
</gene>
<keyword evidence="1" id="KW-0378">Hydrolase</keyword>
<evidence type="ECO:0000256" key="2">
    <source>
        <dbReference type="SAM" id="Coils"/>
    </source>
</evidence>
<dbReference type="Pfam" id="PF07228">
    <property type="entry name" value="SpoIIE"/>
    <property type="match status" value="1"/>
</dbReference>
<dbReference type="SMART" id="SM00331">
    <property type="entry name" value="PP2C_SIG"/>
    <property type="match status" value="1"/>
</dbReference>
<dbReference type="InterPro" id="IPR001932">
    <property type="entry name" value="PPM-type_phosphatase-like_dom"/>
</dbReference>
<evidence type="ECO:0000259" key="3">
    <source>
        <dbReference type="SMART" id="SM00331"/>
    </source>
</evidence>